<dbReference type="GO" id="GO:0008237">
    <property type="term" value="F:metallopeptidase activity"/>
    <property type="evidence" value="ECO:0007669"/>
    <property type="project" value="UniProtKB-KW"/>
</dbReference>
<evidence type="ECO:0000259" key="2">
    <source>
        <dbReference type="Pfam" id="PF02517"/>
    </source>
</evidence>
<gene>
    <name evidence="3" type="ORF">DMENIID0002_05850</name>
</gene>
<organism evidence="3">
    <name type="scientific">Candidatus Tisiphia endosymbiont of Sergentomyia squamirostris</name>
    <dbReference type="NCBI Taxonomy" id="3113639"/>
    <lineage>
        <taxon>Bacteria</taxon>
        <taxon>Pseudomonadati</taxon>
        <taxon>Pseudomonadota</taxon>
        <taxon>Alphaproteobacteria</taxon>
        <taxon>Rickettsiales</taxon>
        <taxon>Rickettsiaceae</taxon>
        <taxon>Rickettsieae</taxon>
        <taxon>Candidatus Tisiphia</taxon>
    </lineage>
</organism>
<evidence type="ECO:0000256" key="1">
    <source>
        <dbReference type="SAM" id="Phobius"/>
    </source>
</evidence>
<dbReference type="GO" id="GO:0004175">
    <property type="term" value="F:endopeptidase activity"/>
    <property type="evidence" value="ECO:0007669"/>
    <property type="project" value="UniProtKB-ARBA"/>
</dbReference>
<keyword evidence="1" id="KW-0812">Transmembrane</keyword>
<feature type="transmembrane region" description="Helical" evidence="1">
    <location>
        <begin position="265"/>
        <end position="285"/>
    </location>
</feature>
<accession>A0AAT9G810</accession>
<feature type="transmembrane region" description="Helical" evidence="1">
    <location>
        <begin position="146"/>
        <end position="167"/>
    </location>
</feature>
<reference evidence="3" key="1">
    <citation type="submission" date="2024-01" db="EMBL/GenBank/DDBJ databases">
        <title>Sequencing the genomes of a sandfly, Sergentomyia squamirostris, and its two endosymbionts.</title>
        <authorList>
            <person name="Itokawa K."/>
            <person name="Sanjoba C."/>
        </authorList>
    </citation>
    <scope>NUCLEOTIDE SEQUENCE</scope>
    <source>
        <strain evidence="3">RiSSQ</strain>
    </source>
</reference>
<name>A0AAT9G810_9RICK</name>
<sequence length="290" mass="32744">MNITYILLIITVIIALFHRDKKFLYISIIITNIVGLSQGVINIVGLTLLCCFSIMTYLYFHLNNVNKVLKILFFIGVSSFTTGFAFHLIPGFFNILVLNKVQLSELSRPFSMFLNFDKTMSALILYSISNFYILEKTIDVKSLKQTACFLLLCIAGVLIPAFISGYIKFDPKIPNVLLIWAINNLFFVCMAEEVIFRGFLQNTLKTLLEPLARFNILGIGGKNAHIIIASFIFGLAHFQGGSIYIILATICALCYGYTYDKTNRIICAMMVHFGLNLFHLMLFSYPAANI</sequence>
<dbReference type="Pfam" id="PF02517">
    <property type="entry name" value="Rce1-like"/>
    <property type="match status" value="1"/>
</dbReference>
<feature type="domain" description="CAAX prenyl protease 2/Lysostaphin resistance protein A-like" evidence="2">
    <location>
        <begin position="177"/>
        <end position="278"/>
    </location>
</feature>
<keyword evidence="1" id="KW-1133">Transmembrane helix</keyword>
<keyword evidence="3" id="KW-0482">Metalloprotease</keyword>
<feature type="transmembrane region" description="Helical" evidence="1">
    <location>
        <begin position="29"/>
        <end position="59"/>
    </location>
</feature>
<keyword evidence="1" id="KW-0472">Membrane</keyword>
<keyword evidence="3" id="KW-0645">Protease</keyword>
<proteinExistence type="predicted"/>
<feature type="transmembrane region" description="Helical" evidence="1">
    <location>
        <begin position="179"/>
        <end position="200"/>
    </location>
</feature>
<feature type="transmembrane region" description="Helical" evidence="1">
    <location>
        <begin position="212"/>
        <end position="235"/>
    </location>
</feature>
<evidence type="ECO:0000313" key="3">
    <source>
        <dbReference type="EMBL" id="BFD45939.1"/>
    </source>
</evidence>
<dbReference type="GO" id="GO:0080120">
    <property type="term" value="P:CAAX-box protein maturation"/>
    <property type="evidence" value="ECO:0007669"/>
    <property type="project" value="UniProtKB-ARBA"/>
</dbReference>
<feature type="transmembrane region" description="Helical" evidence="1">
    <location>
        <begin position="113"/>
        <end position="134"/>
    </location>
</feature>
<dbReference type="InterPro" id="IPR003675">
    <property type="entry name" value="Rce1/LyrA-like_dom"/>
</dbReference>
<dbReference type="AlphaFoldDB" id="A0AAT9G810"/>
<feature type="transmembrane region" description="Helical" evidence="1">
    <location>
        <begin position="241"/>
        <end position="258"/>
    </location>
</feature>
<feature type="transmembrane region" description="Helical" evidence="1">
    <location>
        <begin position="71"/>
        <end position="93"/>
    </location>
</feature>
<dbReference type="EMBL" id="AP029170">
    <property type="protein sequence ID" value="BFD45939.1"/>
    <property type="molecule type" value="Genomic_DNA"/>
</dbReference>
<keyword evidence="3" id="KW-0378">Hydrolase</keyword>
<protein>
    <submittedName>
        <fullName evidence="3">CPBP family intramembrane metalloprotease</fullName>
    </submittedName>
</protein>